<dbReference type="PROSITE" id="PS00383">
    <property type="entry name" value="TYR_PHOSPHATASE_1"/>
    <property type="match status" value="1"/>
</dbReference>
<accession>A0AAE7BVX1</accession>
<evidence type="ECO:0000256" key="2">
    <source>
        <dbReference type="ARBA" id="ARBA00022801"/>
    </source>
</evidence>
<organism evidence="7 8">
    <name type="scientific">Acinetobacter schindleri</name>
    <dbReference type="NCBI Taxonomy" id="108981"/>
    <lineage>
        <taxon>Bacteria</taxon>
        <taxon>Pseudomonadati</taxon>
        <taxon>Pseudomonadota</taxon>
        <taxon>Gammaproteobacteria</taxon>
        <taxon>Moraxellales</taxon>
        <taxon>Moraxellaceae</taxon>
        <taxon>Acinetobacter</taxon>
    </lineage>
</organism>
<protein>
    <submittedName>
        <fullName evidence="7">Dual specificity protein phosphatase family protein</fullName>
    </submittedName>
</protein>
<dbReference type="PROSITE" id="PS50056">
    <property type="entry name" value="TYR_PHOSPHATASE_2"/>
    <property type="match status" value="1"/>
</dbReference>
<dbReference type="InterPro" id="IPR029021">
    <property type="entry name" value="Prot-tyrosine_phosphatase-like"/>
</dbReference>
<dbReference type="InterPro" id="IPR000340">
    <property type="entry name" value="Dual-sp_phosphatase_cat-dom"/>
</dbReference>
<comment type="similarity">
    <text evidence="1">Belongs to the protein-tyrosine phosphatase family.</text>
</comment>
<evidence type="ECO:0000256" key="3">
    <source>
        <dbReference type="ARBA" id="ARBA00022912"/>
    </source>
</evidence>
<keyword evidence="3" id="KW-0904">Protein phosphatase</keyword>
<proteinExistence type="inferred from homology"/>
<dbReference type="SMART" id="SM00195">
    <property type="entry name" value="DSPc"/>
    <property type="match status" value="1"/>
</dbReference>
<reference evidence="7 8" key="1">
    <citation type="submission" date="2019-09" db="EMBL/GenBank/DDBJ databases">
        <title>Non-baumannii Acinetobacter spp. carrying blaNDM-1 isolated in China.</title>
        <authorList>
            <person name="Cui C."/>
            <person name="Chen C."/>
            <person name="Sun J."/>
            <person name="Liu Y."/>
        </authorList>
    </citation>
    <scope>NUCLEOTIDE SEQUENCE [LARGE SCALE GENOMIC DNA]</scope>
    <source>
        <strain evidence="7 8">HZE23-1</strain>
    </source>
</reference>
<dbReference type="PANTHER" id="PTHR31126:SF72">
    <property type="entry name" value="DUAL SPECIFICITY PROTEIN PHOSPHATASE TPBA"/>
    <property type="match status" value="1"/>
</dbReference>
<dbReference type="AlphaFoldDB" id="A0AAE7BVX1"/>
<dbReference type="InterPro" id="IPR016130">
    <property type="entry name" value="Tyr_Pase_AS"/>
</dbReference>
<dbReference type="PROSITE" id="PS50054">
    <property type="entry name" value="TYR_PHOSPHATASE_DUAL"/>
    <property type="match status" value="1"/>
</dbReference>
<dbReference type="EMBL" id="CP044463">
    <property type="protein sequence ID" value="QIC66400.1"/>
    <property type="molecule type" value="Genomic_DNA"/>
</dbReference>
<feature type="domain" description="Tyrosine-protein phosphatase" evidence="5">
    <location>
        <begin position="60"/>
        <end position="206"/>
    </location>
</feature>
<evidence type="ECO:0000259" key="6">
    <source>
        <dbReference type="PROSITE" id="PS50056"/>
    </source>
</evidence>
<dbReference type="Pfam" id="PF00782">
    <property type="entry name" value="DSPc"/>
    <property type="match status" value="1"/>
</dbReference>
<keyword evidence="2" id="KW-0378">Hydrolase</keyword>
<feature type="transmembrane region" description="Helical" evidence="4">
    <location>
        <begin position="21"/>
        <end position="42"/>
    </location>
</feature>
<dbReference type="GO" id="GO:0004721">
    <property type="term" value="F:phosphoprotein phosphatase activity"/>
    <property type="evidence" value="ECO:0007669"/>
    <property type="project" value="UniProtKB-KW"/>
</dbReference>
<evidence type="ECO:0000256" key="4">
    <source>
        <dbReference type="SAM" id="Phobius"/>
    </source>
</evidence>
<sequence length="211" mass="24876">MKSFILFKIVIKTTIQSTMKNYYSFVIVSIFALAGCMTTPALPEYQRPAHWGQEIHQQYNFYQISNELYRSEQPSHELKPLLKQYDIDVVINLRSRDKDSEILDNENLKLRHIPIHTWAMQSEDLLKVMQLIQQARQNNEKVLLHCYHGSDRTGASVAMYRIIFQNWSIDDAVTEMKHGGYGFHSIWRNIEKLFTPENVKWIREQLTDPSV</sequence>
<evidence type="ECO:0000313" key="7">
    <source>
        <dbReference type="EMBL" id="QIC66400.1"/>
    </source>
</evidence>
<feature type="domain" description="Tyrosine specific protein phosphatases" evidence="6">
    <location>
        <begin position="123"/>
        <end position="177"/>
    </location>
</feature>
<keyword evidence="4" id="KW-1133">Transmembrane helix</keyword>
<dbReference type="Proteomes" id="UP000503505">
    <property type="component" value="Chromosome"/>
</dbReference>
<keyword evidence="4" id="KW-0472">Membrane</keyword>
<dbReference type="InterPro" id="IPR020422">
    <property type="entry name" value="TYR_PHOSPHATASE_DUAL_dom"/>
</dbReference>
<dbReference type="SUPFAM" id="SSF52799">
    <property type="entry name" value="(Phosphotyrosine protein) phosphatases II"/>
    <property type="match status" value="1"/>
</dbReference>
<evidence type="ECO:0000259" key="5">
    <source>
        <dbReference type="PROSITE" id="PS50054"/>
    </source>
</evidence>
<dbReference type="InterPro" id="IPR000387">
    <property type="entry name" value="Tyr_Pase_dom"/>
</dbReference>
<keyword evidence="4" id="KW-0812">Transmembrane</keyword>
<gene>
    <name evidence="7" type="ORF">FSC10_03010</name>
</gene>
<evidence type="ECO:0000256" key="1">
    <source>
        <dbReference type="ARBA" id="ARBA00009580"/>
    </source>
</evidence>
<dbReference type="PANTHER" id="PTHR31126">
    <property type="entry name" value="TYROSINE-PROTEIN PHOSPHATASE"/>
    <property type="match status" value="1"/>
</dbReference>
<dbReference type="Gene3D" id="3.90.190.10">
    <property type="entry name" value="Protein tyrosine phosphatase superfamily"/>
    <property type="match status" value="1"/>
</dbReference>
<name>A0AAE7BVX1_9GAMM</name>
<evidence type="ECO:0000313" key="8">
    <source>
        <dbReference type="Proteomes" id="UP000503505"/>
    </source>
</evidence>